<dbReference type="Gene3D" id="3.30.40.10">
    <property type="entry name" value="Zinc/RING finger domain, C3HC4 (zinc finger)"/>
    <property type="match status" value="1"/>
</dbReference>
<feature type="compositionally biased region" description="Low complexity" evidence="5">
    <location>
        <begin position="454"/>
        <end position="464"/>
    </location>
</feature>
<name>A0A2T7CX93_9POAL</name>
<organism evidence="7 8">
    <name type="scientific">Panicum hallii var. hallii</name>
    <dbReference type="NCBI Taxonomy" id="1504633"/>
    <lineage>
        <taxon>Eukaryota</taxon>
        <taxon>Viridiplantae</taxon>
        <taxon>Streptophyta</taxon>
        <taxon>Embryophyta</taxon>
        <taxon>Tracheophyta</taxon>
        <taxon>Spermatophyta</taxon>
        <taxon>Magnoliopsida</taxon>
        <taxon>Liliopsida</taxon>
        <taxon>Poales</taxon>
        <taxon>Poaceae</taxon>
        <taxon>PACMAD clade</taxon>
        <taxon>Panicoideae</taxon>
        <taxon>Panicodae</taxon>
        <taxon>Paniceae</taxon>
        <taxon>Panicinae</taxon>
        <taxon>Panicum</taxon>
        <taxon>Panicum sect. Panicum</taxon>
    </lineage>
</organism>
<feature type="region of interest" description="Disordered" evidence="5">
    <location>
        <begin position="564"/>
        <end position="584"/>
    </location>
</feature>
<feature type="domain" description="RING-type" evidence="6">
    <location>
        <begin position="678"/>
        <end position="719"/>
    </location>
</feature>
<dbReference type="SMART" id="SM00184">
    <property type="entry name" value="RING"/>
    <property type="match status" value="1"/>
</dbReference>
<dbReference type="SUPFAM" id="SSF57850">
    <property type="entry name" value="RING/U-box"/>
    <property type="match status" value="1"/>
</dbReference>
<evidence type="ECO:0000256" key="4">
    <source>
        <dbReference type="PROSITE-ProRule" id="PRU00175"/>
    </source>
</evidence>
<dbReference type="GO" id="GO:0008270">
    <property type="term" value="F:zinc ion binding"/>
    <property type="evidence" value="ECO:0007669"/>
    <property type="project" value="UniProtKB-KW"/>
</dbReference>
<proteinExistence type="predicted"/>
<evidence type="ECO:0000313" key="8">
    <source>
        <dbReference type="Proteomes" id="UP000244336"/>
    </source>
</evidence>
<dbReference type="FunFam" id="3.30.40.10:FF:000594">
    <property type="entry name" value="RING/U-box superfamily protein"/>
    <property type="match status" value="1"/>
</dbReference>
<accession>A0A2T7CX93</accession>
<dbReference type="PANTHER" id="PTHR45931:SF16">
    <property type="entry name" value="RING_U-BOX SUPERFAMILY PROTEIN"/>
    <property type="match status" value="1"/>
</dbReference>
<evidence type="ECO:0000256" key="1">
    <source>
        <dbReference type="ARBA" id="ARBA00022723"/>
    </source>
</evidence>
<keyword evidence="1" id="KW-0479">Metal-binding</keyword>
<dbReference type="Gramene" id="PUZ47968">
    <property type="protein sequence ID" value="PUZ47968"/>
    <property type="gene ID" value="GQ55_7G208200"/>
</dbReference>
<evidence type="ECO:0000259" key="6">
    <source>
        <dbReference type="PROSITE" id="PS50089"/>
    </source>
</evidence>
<feature type="compositionally biased region" description="Low complexity" evidence="5">
    <location>
        <begin position="124"/>
        <end position="134"/>
    </location>
</feature>
<reference evidence="7 8" key="1">
    <citation type="submission" date="2018-04" db="EMBL/GenBank/DDBJ databases">
        <title>WGS assembly of Panicum hallii var. hallii HAL2.</title>
        <authorList>
            <person name="Lovell J."/>
            <person name="Jenkins J."/>
            <person name="Lowry D."/>
            <person name="Mamidi S."/>
            <person name="Sreedasyam A."/>
            <person name="Weng X."/>
            <person name="Barry K."/>
            <person name="Bonette J."/>
            <person name="Campitelli B."/>
            <person name="Daum C."/>
            <person name="Gordon S."/>
            <person name="Gould B."/>
            <person name="Lipzen A."/>
            <person name="MacQueen A."/>
            <person name="Palacio-Mejia J."/>
            <person name="Plott C."/>
            <person name="Shakirov E."/>
            <person name="Shu S."/>
            <person name="Yoshinaga Y."/>
            <person name="Zane M."/>
            <person name="Rokhsar D."/>
            <person name="Grimwood J."/>
            <person name="Schmutz J."/>
            <person name="Juenger T."/>
        </authorList>
    </citation>
    <scope>NUCLEOTIDE SEQUENCE [LARGE SCALE GENOMIC DNA]</scope>
    <source>
        <strain evidence="8">cv. HAL2</strain>
    </source>
</reference>
<evidence type="ECO:0000256" key="2">
    <source>
        <dbReference type="ARBA" id="ARBA00022771"/>
    </source>
</evidence>
<evidence type="ECO:0000256" key="5">
    <source>
        <dbReference type="SAM" id="MobiDB-lite"/>
    </source>
</evidence>
<dbReference type="InterPro" id="IPR051834">
    <property type="entry name" value="RING_finger_E3_ligase"/>
</dbReference>
<feature type="region of interest" description="Disordered" evidence="5">
    <location>
        <begin position="1"/>
        <end position="20"/>
    </location>
</feature>
<keyword evidence="3" id="KW-0862">Zinc</keyword>
<gene>
    <name evidence="7" type="ORF">GQ55_7G208200</name>
</gene>
<dbReference type="AlphaFoldDB" id="A0A2T7CX93"/>
<protein>
    <recommendedName>
        <fullName evidence="6">RING-type domain-containing protein</fullName>
    </recommendedName>
</protein>
<sequence length="723" mass="78588">MNSDQILEVPDTPDRMQQSTCPVSSSVVRRDVTMTAANPIPCRRIRFKTSNNSYSLHGSSSQDNACSVLPAPSDTDHIFKQAEVARILALSENLQENFSLQKSDRSEISVENRKRAEKRGLDQSSSISDHISCSVTGGRSPGCRVRDGDGSEQDANHWNVSFLGVGSGPPTIPVGKPQNKTCTSTTNRLKGVAGADICQGSSSGEVKGEVVTNKAIAGPSSRPCGVPQRHVGQKKLVRNGCISPSNIAKKSVKADEKQEMCSPSRHLHHPHPQLDPFDRSNVIDLTDNSPIMTRQRYAMRDKLISGCNLDTRAAKKLRTDRAGKTLIPQSAYHANSSNCSEIGLSGRNKGKEISDNDQIGEANLRRVSLTAAGSSVVNNNSSNMDAEQGWRTTRNHTSKLPISLMGKLTCSSERESESSAPSSQDHGSGATIMASERMGTKTIMIGRGRRKHASTSSHPGASSSSHDEPGASFVSPQKIIAGRNHTSHGHDIPVITIDDITPEARSGSSGYSNGTSVDRTIQAQLESDELLARQLQEQLYNESPRFAPTEEMDAIVAMSLQHEEDTHQTSSPVRRFSNNSRGARASRLSSYRNAIRAELATSNMISRLQNRASITSGLRAVLGRYPGAARIEPNIDLNDYDALLALDENNHQHTGASESQINNLPESVVQSNSIEEPCAVCLENPSVGDTIRHLPCFHKFHKECIDEWLRRKKLCPICKSGIR</sequence>
<dbReference type="OrthoDB" id="8062037at2759"/>
<dbReference type="Proteomes" id="UP000244336">
    <property type="component" value="Chromosome 7"/>
</dbReference>
<feature type="compositionally biased region" description="Basic and acidic residues" evidence="5">
    <location>
        <begin position="102"/>
        <end position="121"/>
    </location>
</feature>
<feature type="region of interest" description="Disordered" evidence="5">
    <location>
        <begin position="375"/>
        <end position="473"/>
    </location>
</feature>
<evidence type="ECO:0000313" key="7">
    <source>
        <dbReference type="EMBL" id="PUZ47968.1"/>
    </source>
</evidence>
<dbReference type="EMBL" id="CM009755">
    <property type="protein sequence ID" value="PUZ47968.1"/>
    <property type="molecule type" value="Genomic_DNA"/>
</dbReference>
<dbReference type="InterPro" id="IPR001841">
    <property type="entry name" value="Znf_RING"/>
</dbReference>
<feature type="region of interest" description="Disordered" evidence="5">
    <location>
        <begin position="101"/>
        <end position="154"/>
    </location>
</feature>
<dbReference type="GO" id="GO:0061630">
    <property type="term" value="F:ubiquitin protein ligase activity"/>
    <property type="evidence" value="ECO:0007669"/>
    <property type="project" value="TreeGrafter"/>
</dbReference>
<dbReference type="STRING" id="1504633.A0A2T7CX93"/>
<dbReference type="PROSITE" id="PS50089">
    <property type="entry name" value="ZF_RING_2"/>
    <property type="match status" value="1"/>
</dbReference>
<keyword evidence="8" id="KW-1185">Reference proteome</keyword>
<dbReference type="GO" id="GO:0006511">
    <property type="term" value="P:ubiquitin-dependent protein catabolic process"/>
    <property type="evidence" value="ECO:0007669"/>
    <property type="project" value="TreeGrafter"/>
</dbReference>
<dbReference type="GO" id="GO:0005634">
    <property type="term" value="C:nucleus"/>
    <property type="evidence" value="ECO:0007669"/>
    <property type="project" value="TreeGrafter"/>
</dbReference>
<dbReference type="PANTHER" id="PTHR45931">
    <property type="entry name" value="SI:CH211-59O9.10"/>
    <property type="match status" value="1"/>
</dbReference>
<evidence type="ECO:0000256" key="3">
    <source>
        <dbReference type="ARBA" id="ARBA00022833"/>
    </source>
</evidence>
<keyword evidence="2 4" id="KW-0863">Zinc-finger</keyword>
<dbReference type="Pfam" id="PF13639">
    <property type="entry name" value="zf-RING_2"/>
    <property type="match status" value="1"/>
</dbReference>
<dbReference type="InterPro" id="IPR013083">
    <property type="entry name" value="Znf_RING/FYVE/PHD"/>
</dbReference>
<feature type="compositionally biased region" description="Polar residues" evidence="5">
    <location>
        <begin position="568"/>
        <end position="584"/>
    </location>
</feature>